<dbReference type="EMBL" id="JMSE01000483">
    <property type="protein sequence ID" value="KDN69732.1"/>
    <property type="molecule type" value="Genomic_DNA"/>
</dbReference>
<accession>A0A066XLG6</accession>
<keyword evidence="1" id="KW-1133">Transmembrane helix</keyword>
<feature type="transmembrane region" description="Helical" evidence="1">
    <location>
        <begin position="124"/>
        <end position="150"/>
    </location>
</feature>
<evidence type="ECO:0008006" key="4">
    <source>
        <dbReference type="Google" id="ProtNLM"/>
    </source>
</evidence>
<gene>
    <name evidence="2" type="ORF">CSUB01_11225</name>
</gene>
<feature type="transmembrane region" description="Helical" evidence="1">
    <location>
        <begin position="21"/>
        <end position="43"/>
    </location>
</feature>
<dbReference type="OMA" id="QNTAYHS"/>
<sequence>MTSPYIVGDSSPFLKRVLIPFWVIRIAIMVLEIVVYAAVIAFASADKETLNDAGLSDATTPTVIAILVVILVIIASCLILDIVCIVKRSRRTLSPRFFLISNTIQTTVWLVLFILTLMGISSPIAFIIAVVILTNSAFFVSASFLGLLIYSSIIYHRFRKGTLRGNYAPANQSSAYNQPLSYTAGHTANEPTKPYDANAPRYEMDNRHV</sequence>
<keyword evidence="1" id="KW-0472">Membrane</keyword>
<dbReference type="HOGENOM" id="CLU_095788_1_0_1"/>
<protein>
    <recommendedName>
        <fullName evidence="4">Cys/Met metabolism pyridoxal phosphate-dependent enzyme</fullName>
    </recommendedName>
</protein>
<reference evidence="3" key="1">
    <citation type="journal article" date="2014" name="Genome Announc.">
        <title>Draft genome sequence of Colletotrichum sublineola, a destructive pathogen of cultivated sorghum.</title>
        <authorList>
            <person name="Baroncelli R."/>
            <person name="Sanz-Martin J.M."/>
            <person name="Rech G.E."/>
            <person name="Sukno S.A."/>
            <person name="Thon M.R."/>
        </authorList>
    </citation>
    <scope>NUCLEOTIDE SEQUENCE [LARGE SCALE GENOMIC DNA]</scope>
    <source>
        <strain evidence="3">TX430BB</strain>
    </source>
</reference>
<dbReference type="Proteomes" id="UP000027238">
    <property type="component" value="Unassembled WGS sequence"/>
</dbReference>
<feature type="transmembrane region" description="Helical" evidence="1">
    <location>
        <begin position="63"/>
        <end position="85"/>
    </location>
</feature>
<keyword evidence="3" id="KW-1185">Reference proteome</keyword>
<dbReference type="AlphaFoldDB" id="A0A066XLG6"/>
<evidence type="ECO:0000313" key="3">
    <source>
        <dbReference type="Proteomes" id="UP000027238"/>
    </source>
</evidence>
<evidence type="ECO:0000256" key="1">
    <source>
        <dbReference type="SAM" id="Phobius"/>
    </source>
</evidence>
<feature type="transmembrane region" description="Helical" evidence="1">
    <location>
        <begin position="97"/>
        <end position="118"/>
    </location>
</feature>
<organism evidence="2 3">
    <name type="scientific">Colletotrichum sublineola</name>
    <name type="common">Sorghum anthracnose fungus</name>
    <dbReference type="NCBI Taxonomy" id="1173701"/>
    <lineage>
        <taxon>Eukaryota</taxon>
        <taxon>Fungi</taxon>
        <taxon>Dikarya</taxon>
        <taxon>Ascomycota</taxon>
        <taxon>Pezizomycotina</taxon>
        <taxon>Sordariomycetes</taxon>
        <taxon>Hypocreomycetidae</taxon>
        <taxon>Glomerellales</taxon>
        <taxon>Glomerellaceae</taxon>
        <taxon>Colletotrichum</taxon>
        <taxon>Colletotrichum graminicola species complex</taxon>
    </lineage>
</organism>
<evidence type="ECO:0000313" key="2">
    <source>
        <dbReference type="EMBL" id="KDN69732.1"/>
    </source>
</evidence>
<proteinExistence type="predicted"/>
<dbReference type="eggNOG" id="ENOG502SH37">
    <property type="taxonomic scope" value="Eukaryota"/>
</dbReference>
<keyword evidence="1" id="KW-0812">Transmembrane</keyword>
<comment type="caution">
    <text evidence="2">The sequence shown here is derived from an EMBL/GenBank/DDBJ whole genome shotgun (WGS) entry which is preliminary data.</text>
</comment>
<dbReference type="OrthoDB" id="5211263at2759"/>
<name>A0A066XLG6_COLSU</name>